<dbReference type="Pfam" id="PF13174">
    <property type="entry name" value="TPR_6"/>
    <property type="match status" value="1"/>
</dbReference>
<keyword evidence="1" id="KW-0802">TPR repeat</keyword>
<name>D3SP50_THEAH</name>
<dbReference type="InterPro" id="IPR019734">
    <property type="entry name" value="TPR_rpt"/>
</dbReference>
<gene>
    <name evidence="4" type="ordered locus">Thal_0302</name>
</gene>
<feature type="region of interest" description="Disordered" evidence="2">
    <location>
        <begin position="257"/>
        <end position="279"/>
    </location>
</feature>
<dbReference type="HOGENOM" id="CLU_785104_0_0_0"/>
<feature type="repeat" description="TPR" evidence="1">
    <location>
        <begin position="27"/>
        <end position="60"/>
    </location>
</feature>
<feature type="repeat" description="TPR" evidence="1">
    <location>
        <begin position="61"/>
        <end position="94"/>
    </location>
</feature>
<feature type="domain" description="SPOR" evidence="3">
    <location>
        <begin position="278"/>
        <end position="353"/>
    </location>
</feature>
<dbReference type="OrthoDB" id="9899at2"/>
<dbReference type="PROSITE" id="PS50293">
    <property type="entry name" value="TPR_REGION"/>
    <property type="match status" value="1"/>
</dbReference>
<dbReference type="PROSITE" id="PS51257">
    <property type="entry name" value="PROKAR_LIPOPROTEIN"/>
    <property type="match status" value="1"/>
</dbReference>
<organism evidence="4 5">
    <name type="scientific">Thermocrinis albus (strain DSM 14484 / JCM 11386 / HI 11/12)</name>
    <dbReference type="NCBI Taxonomy" id="638303"/>
    <lineage>
        <taxon>Bacteria</taxon>
        <taxon>Pseudomonadati</taxon>
        <taxon>Aquificota</taxon>
        <taxon>Aquificia</taxon>
        <taxon>Aquificales</taxon>
        <taxon>Aquificaceae</taxon>
        <taxon>Thermocrinis</taxon>
    </lineage>
</organism>
<keyword evidence="5" id="KW-1185">Reference proteome</keyword>
<dbReference type="Pfam" id="PF13181">
    <property type="entry name" value="TPR_8"/>
    <property type="match status" value="1"/>
</dbReference>
<accession>D3SP50</accession>
<dbReference type="RefSeq" id="WP_012991344.1">
    <property type="nucleotide sequence ID" value="NC_013894.1"/>
</dbReference>
<evidence type="ECO:0000259" key="3">
    <source>
        <dbReference type="PROSITE" id="PS51724"/>
    </source>
</evidence>
<protein>
    <submittedName>
        <fullName evidence="4">Sporulation domain protein</fullName>
    </submittedName>
</protein>
<dbReference type="InterPro" id="IPR038440">
    <property type="entry name" value="FimV_C_sf"/>
</dbReference>
<dbReference type="InterPro" id="IPR007730">
    <property type="entry name" value="SPOR-like_dom"/>
</dbReference>
<evidence type="ECO:0000313" key="4">
    <source>
        <dbReference type="EMBL" id="ADC88937.1"/>
    </source>
</evidence>
<dbReference type="PROSITE" id="PS51724">
    <property type="entry name" value="SPOR"/>
    <property type="match status" value="1"/>
</dbReference>
<dbReference type="Proteomes" id="UP000002043">
    <property type="component" value="Chromosome"/>
</dbReference>
<dbReference type="PANTHER" id="PTHR12558:SF13">
    <property type="entry name" value="CELL DIVISION CYCLE PROTEIN 27 HOMOLOG"/>
    <property type="match status" value="1"/>
</dbReference>
<feature type="repeat" description="TPR" evidence="1">
    <location>
        <begin position="95"/>
        <end position="128"/>
    </location>
</feature>
<dbReference type="eggNOG" id="COG3063">
    <property type="taxonomic scope" value="Bacteria"/>
</dbReference>
<dbReference type="PROSITE" id="PS50005">
    <property type="entry name" value="TPR"/>
    <property type="match status" value="3"/>
</dbReference>
<feature type="compositionally biased region" description="Pro residues" evidence="2">
    <location>
        <begin position="259"/>
        <end position="271"/>
    </location>
</feature>
<dbReference type="Gene3D" id="1.25.40.10">
    <property type="entry name" value="Tetratricopeptide repeat domain"/>
    <property type="match status" value="2"/>
</dbReference>
<dbReference type="InterPro" id="IPR011990">
    <property type="entry name" value="TPR-like_helical_dom_sf"/>
</dbReference>
<dbReference type="KEGG" id="tal:Thal_0302"/>
<dbReference type="InterPro" id="IPR036680">
    <property type="entry name" value="SPOR-like_sf"/>
</dbReference>
<dbReference type="STRING" id="638303.Thal_0302"/>
<dbReference type="Pfam" id="PF13432">
    <property type="entry name" value="TPR_16"/>
    <property type="match status" value="1"/>
</dbReference>
<dbReference type="Gene3D" id="1.20.58.2200">
    <property type="match status" value="1"/>
</dbReference>
<dbReference type="Gene3D" id="3.30.70.1070">
    <property type="entry name" value="Sporulation related repeat"/>
    <property type="match status" value="1"/>
</dbReference>
<sequence>MIRRWLLLSLIVSSCAQIQENKGAESARYYYDMGMSSLISRNYSEAIANLFRASRENPYDPKIWNALGIAYMEAGEYEKAESAFVKALSVDKNFTDATLQLGILHFRKGEYDKAKEYLLKAISDEGFPQKHMAFYYLARVEKAVGNERGYLENLRKAVAYYPLFLEAQMELAQAYESRGEYDAALDVYRTLQSNGVNSPSVRLGMARVYYAMGDTEKAKGLLRELLEDRQIDAPTRSAAMDLLTKVLVKEQELKLGMRKPPPLEKPQPSTPPVKEQEHKPVKRWRIQLGAFSSKEKANSWKEKLERELGLKDITVEEQGGVYRIFYGSFEDRKDAERELRKLRDLNVYGFIVD</sequence>
<dbReference type="Pfam" id="PF05036">
    <property type="entry name" value="SPOR"/>
    <property type="match status" value="1"/>
</dbReference>
<reference evidence="5" key="1">
    <citation type="journal article" date="2010" name="Stand. Genomic Sci.">
        <title>Complete genome sequence of Thermocrinis albus type strain (HI 11/12T).</title>
        <authorList>
            <person name="Wirth R."/>
            <person name="Sikorski J."/>
            <person name="Brambilla E."/>
            <person name="Misra M."/>
            <person name="Lapidus A."/>
            <person name="Copeland A."/>
            <person name="Nolan M."/>
            <person name="Lucas S."/>
            <person name="Chen F."/>
            <person name="Tice H."/>
            <person name="Cheng J.F."/>
            <person name="Han C."/>
            <person name="Detter J.C."/>
            <person name="Tapia R."/>
            <person name="Bruce D."/>
            <person name="Goodwin L."/>
            <person name="Pitluck S."/>
            <person name="Pati A."/>
            <person name="Anderson I."/>
            <person name="Ivanova N."/>
            <person name="Mavromatis K."/>
            <person name="Mikhailova N."/>
            <person name="Chen A."/>
            <person name="Palaniappan K."/>
            <person name="Bilek Y."/>
            <person name="Hader T."/>
            <person name="Land M."/>
            <person name="Hauser L."/>
            <person name="Chang Y.J."/>
            <person name="Jeffries C.D."/>
            <person name="Tindall B.J."/>
            <person name="Rohde M."/>
            <person name="Goker M."/>
            <person name="Bristow J."/>
            <person name="Eisen J.A."/>
            <person name="Markowitz V."/>
            <person name="Hugenholtz P."/>
            <person name="Kyrpides N.C."/>
            <person name="Klenk H.P."/>
        </authorList>
    </citation>
    <scope>NUCLEOTIDE SEQUENCE [LARGE SCALE GENOMIC DNA]</scope>
    <source>
        <strain evidence="5">DSM 14484 / JCM 11386 / HI 11/12</strain>
    </source>
</reference>
<evidence type="ECO:0000256" key="1">
    <source>
        <dbReference type="PROSITE-ProRule" id="PRU00339"/>
    </source>
</evidence>
<dbReference type="Pfam" id="PF00515">
    <property type="entry name" value="TPR_1"/>
    <property type="match status" value="1"/>
</dbReference>
<dbReference type="eggNOG" id="COG3147">
    <property type="taxonomic scope" value="Bacteria"/>
</dbReference>
<evidence type="ECO:0000313" key="5">
    <source>
        <dbReference type="Proteomes" id="UP000002043"/>
    </source>
</evidence>
<dbReference type="SUPFAM" id="SSF81901">
    <property type="entry name" value="HCP-like"/>
    <property type="match status" value="1"/>
</dbReference>
<evidence type="ECO:0000256" key="2">
    <source>
        <dbReference type="SAM" id="MobiDB-lite"/>
    </source>
</evidence>
<dbReference type="GO" id="GO:0042834">
    <property type="term" value="F:peptidoglycan binding"/>
    <property type="evidence" value="ECO:0007669"/>
    <property type="project" value="InterPro"/>
</dbReference>
<dbReference type="SMART" id="SM00028">
    <property type="entry name" value="TPR"/>
    <property type="match status" value="5"/>
</dbReference>
<dbReference type="AlphaFoldDB" id="D3SP50"/>
<dbReference type="SUPFAM" id="SSF110997">
    <property type="entry name" value="Sporulation related repeat"/>
    <property type="match status" value="1"/>
</dbReference>
<proteinExistence type="predicted"/>
<dbReference type="EMBL" id="CP001931">
    <property type="protein sequence ID" value="ADC88937.1"/>
    <property type="molecule type" value="Genomic_DNA"/>
</dbReference>
<dbReference type="PANTHER" id="PTHR12558">
    <property type="entry name" value="CELL DIVISION CYCLE 16,23,27"/>
    <property type="match status" value="1"/>
</dbReference>